<dbReference type="EMBL" id="DVMJ01000045">
    <property type="protein sequence ID" value="HIU13435.1"/>
    <property type="molecule type" value="Genomic_DNA"/>
</dbReference>
<protein>
    <submittedName>
        <fullName evidence="2">Flavodoxin</fullName>
    </submittedName>
</protein>
<dbReference type="AlphaFoldDB" id="A0A9D1L070"/>
<evidence type="ECO:0000313" key="2">
    <source>
        <dbReference type="EMBL" id="HIU13435.1"/>
    </source>
</evidence>
<proteinExistence type="predicted"/>
<organism evidence="2 3">
    <name type="scientific">Candidatus Fimiplasma intestinipullorum</name>
    <dbReference type="NCBI Taxonomy" id="2840825"/>
    <lineage>
        <taxon>Bacteria</taxon>
        <taxon>Bacillati</taxon>
        <taxon>Bacillota</taxon>
        <taxon>Clostridia</taxon>
        <taxon>Eubacteriales</taxon>
        <taxon>Candidatus Fimiplasma</taxon>
    </lineage>
</organism>
<dbReference type="Proteomes" id="UP000824175">
    <property type="component" value="Unassembled WGS sequence"/>
</dbReference>
<dbReference type="PANTHER" id="PTHR39201:SF1">
    <property type="entry name" value="FLAVODOXIN-LIKE DOMAIN-CONTAINING PROTEIN"/>
    <property type="match status" value="1"/>
</dbReference>
<evidence type="ECO:0000259" key="1">
    <source>
        <dbReference type="Pfam" id="PF12682"/>
    </source>
</evidence>
<reference evidence="2" key="2">
    <citation type="journal article" date="2021" name="PeerJ">
        <title>Extensive microbial diversity within the chicken gut microbiome revealed by metagenomics and culture.</title>
        <authorList>
            <person name="Gilroy R."/>
            <person name="Ravi A."/>
            <person name="Getino M."/>
            <person name="Pursley I."/>
            <person name="Horton D.L."/>
            <person name="Alikhan N.F."/>
            <person name="Baker D."/>
            <person name="Gharbi K."/>
            <person name="Hall N."/>
            <person name="Watson M."/>
            <person name="Adriaenssens E.M."/>
            <person name="Foster-Nyarko E."/>
            <person name="Jarju S."/>
            <person name="Secka A."/>
            <person name="Antonio M."/>
            <person name="Oren A."/>
            <person name="Chaudhuri R.R."/>
            <person name="La Ragione R."/>
            <person name="Hildebrand F."/>
            <person name="Pallen M.J."/>
        </authorList>
    </citation>
    <scope>NUCLEOTIDE SEQUENCE</scope>
    <source>
        <strain evidence="2">CHK195-11698</strain>
    </source>
</reference>
<dbReference type="PANTHER" id="PTHR39201">
    <property type="entry name" value="EXPORTED PROTEIN-RELATED"/>
    <property type="match status" value="1"/>
</dbReference>
<comment type="caution">
    <text evidence="2">The sequence shown here is derived from an EMBL/GenBank/DDBJ whole genome shotgun (WGS) entry which is preliminary data.</text>
</comment>
<dbReference type="Gene3D" id="3.40.50.360">
    <property type="match status" value="1"/>
</dbReference>
<dbReference type="Pfam" id="PF12682">
    <property type="entry name" value="Flavodoxin_4"/>
    <property type="match status" value="1"/>
</dbReference>
<dbReference type="InterPro" id="IPR029039">
    <property type="entry name" value="Flavoprotein-like_sf"/>
</dbReference>
<dbReference type="GO" id="GO:0010181">
    <property type="term" value="F:FMN binding"/>
    <property type="evidence" value="ECO:0007669"/>
    <property type="project" value="InterPro"/>
</dbReference>
<feature type="domain" description="Flavodoxin-like" evidence="1">
    <location>
        <begin position="25"/>
        <end position="168"/>
    </location>
</feature>
<dbReference type="GO" id="GO:0016651">
    <property type="term" value="F:oxidoreductase activity, acting on NAD(P)H"/>
    <property type="evidence" value="ECO:0007669"/>
    <property type="project" value="UniProtKB-ARBA"/>
</dbReference>
<accession>A0A9D1L070</accession>
<name>A0A9D1L070_9FIRM</name>
<evidence type="ECO:0000313" key="3">
    <source>
        <dbReference type="Proteomes" id="UP000824175"/>
    </source>
</evidence>
<reference evidence="2" key="1">
    <citation type="submission" date="2020-10" db="EMBL/GenBank/DDBJ databases">
        <authorList>
            <person name="Gilroy R."/>
        </authorList>
    </citation>
    <scope>NUCLEOTIDE SEQUENCE</scope>
    <source>
        <strain evidence="2">CHK195-11698</strain>
    </source>
</reference>
<sequence>MKTLIAYFSHAGENYTHGTIGYLEVGNTEVVARKIHQMIPSDLFYIDTVKKYPDNHMEKIQVARKEFEENARPALTKKVEHMEAYSHIILAFPNWWTTMPMALFTFLESDDFDQKIICPLVTHGGSGFSNAIRDIKRLCPTATVKEGLAINGDDVNHCDDEIRNWLDQLGL</sequence>
<dbReference type="InterPro" id="IPR008254">
    <property type="entry name" value="Flavodoxin/NO_synth"/>
</dbReference>
<dbReference type="SUPFAM" id="SSF52218">
    <property type="entry name" value="Flavoproteins"/>
    <property type="match status" value="1"/>
</dbReference>
<gene>
    <name evidence="2" type="ORF">IAD15_05140</name>
</gene>